<gene>
    <name evidence="2" type="ORF">GCM10010201_20550</name>
</gene>
<dbReference type="RefSeq" id="WP_344171635.1">
    <property type="nucleotide sequence ID" value="NZ_BAAARY010000007.1"/>
</dbReference>
<comment type="caution">
    <text evidence="2">The sequence shown here is derived from an EMBL/GenBank/DDBJ whole genome shotgun (WGS) entry which is preliminary data.</text>
</comment>
<sequence length="406" mass="41961">MTDTVTAAAVLLHRQPVHNESRQLVGYEIRLAPCGAEPLAEAGVAARVLTDPRLGDLGGRRGFVTLPPSMLADPDAMPAGPGLVVMATAAGMDETATRNVLALAAAGRPVGLTGATVNADPRLLDVASYLTLDLAADPDSLRDLADECRLGSRRGRITLIAGGVATGAHLTYAKLLGCGLLEGPLLSRPEPKAGGALSASRLGRVQLMAALQRRDTSLDEIVAMVARDPALSFRLLNATNSASSGLSRRVSSVREAVVLLGTGRVRQWVSMMAFADMADANEAYLTLAVSRARMCQLVAERLHAPGEAAFTAGLLLAVAELTGSPIADVVDRLPLAAALATALVSGAGQLGEVLGAVRAYERWLPPAMGWPLPVGELTEAYLAAGAWSARVLADVLSQPGAPARSA</sequence>
<dbReference type="SUPFAM" id="SSF109604">
    <property type="entry name" value="HD-domain/PDEase-like"/>
    <property type="match status" value="1"/>
</dbReference>
<dbReference type="PANTHER" id="PTHR33525:SF4">
    <property type="entry name" value="CYCLIC DI-GMP PHOSPHODIESTERASE CDGJ"/>
    <property type="match status" value="1"/>
</dbReference>
<evidence type="ECO:0000313" key="3">
    <source>
        <dbReference type="Proteomes" id="UP001499978"/>
    </source>
</evidence>
<accession>A0ABN3NLW4</accession>
<evidence type="ECO:0000259" key="1">
    <source>
        <dbReference type="PROSITE" id="PS51833"/>
    </source>
</evidence>
<dbReference type="EMBL" id="BAAARY010000007">
    <property type="protein sequence ID" value="GAA2522403.1"/>
    <property type="molecule type" value="Genomic_DNA"/>
</dbReference>
<dbReference type="PANTHER" id="PTHR33525">
    <property type="match status" value="1"/>
</dbReference>
<evidence type="ECO:0000313" key="2">
    <source>
        <dbReference type="EMBL" id="GAA2522403.1"/>
    </source>
</evidence>
<name>A0ABN3NLW4_9ACTN</name>
<dbReference type="PROSITE" id="PS51833">
    <property type="entry name" value="HDOD"/>
    <property type="match status" value="1"/>
</dbReference>
<reference evidence="2 3" key="1">
    <citation type="journal article" date="2019" name="Int. J. Syst. Evol. Microbiol.">
        <title>The Global Catalogue of Microorganisms (GCM) 10K type strain sequencing project: providing services to taxonomists for standard genome sequencing and annotation.</title>
        <authorList>
            <consortium name="The Broad Institute Genomics Platform"/>
            <consortium name="The Broad Institute Genome Sequencing Center for Infectious Disease"/>
            <person name="Wu L."/>
            <person name="Ma J."/>
        </authorList>
    </citation>
    <scope>NUCLEOTIDE SEQUENCE [LARGE SCALE GENOMIC DNA]</scope>
    <source>
        <strain evidence="2 3">JCM 3367</strain>
    </source>
</reference>
<protein>
    <recommendedName>
        <fullName evidence="1">HDOD domain-containing protein</fullName>
    </recommendedName>
</protein>
<dbReference type="InterPro" id="IPR035919">
    <property type="entry name" value="EAL_sf"/>
</dbReference>
<dbReference type="Gene3D" id="1.10.3210.10">
    <property type="entry name" value="Hypothetical protein af1432"/>
    <property type="match status" value="1"/>
</dbReference>
<keyword evidence="3" id="KW-1185">Reference proteome</keyword>
<proteinExistence type="predicted"/>
<dbReference type="InterPro" id="IPR013976">
    <property type="entry name" value="HDOD"/>
</dbReference>
<dbReference type="InterPro" id="IPR052340">
    <property type="entry name" value="RNase_Y/CdgJ"/>
</dbReference>
<organism evidence="2 3">
    <name type="scientific">Pilimelia columellifera subsp. columellifera</name>
    <dbReference type="NCBI Taxonomy" id="706583"/>
    <lineage>
        <taxon>Bacteria</taxon>
        <taxon>Bacillati</taxon>
        <taxon>Actinomycetota</taxon>
        <taxon>Actinomycetes</taxon>
        <taxon>Micromonosporales</taxon>
        <taxon>Micromonosporaceae</taxon>
        <taxon>Pilimelia</taxon>
    </lineage>
</organism>
<dbReference type="Pfam" id="PF08668">
    <property type="entry name" value="HDOD"/>
    <property type="match status" value="1"/>
</dbReference>
<dbReference type="Proteomes" id="UP001499978">
    <property type="component" value="Unassembled WGS sequence"/>
</dbReference>
<dbReference type="SUPFAM" id="SSF141868">
    <property type="entry name" value="EAL domain-like"/>
    <property type="match status" value="1"/>
</dbReference>
<feature type="domain" description="HDOD" evidence="1">
    <location>
        <begin position="197"/>
        <end position="384"/>
    </location>
</feature>